<reference evidence="2" key="1">
    <citation type="journal article" date="2012" name="Nat. Genet.">
        <title>Whole-genome sequence of Schistosoma haematobium.</title>
        <authorList>
            <person name="Young N.D."/>
            <person name="Jex A.R."/>
            <person name="Li B."/>
            <person name="Liu S."/>
            <person name="Yang L."/>
            <person name="Xiong Z."/>
            <person name="Li Y."/>
            <person name="Cantacessi C."/>
            <person name="Hall R.S."/>
            <person name="Xu X."/>
            <person name="Chen F."/>
            <person name="Wu X."/>
            <person name="Zerlotini A."/>
            <person name="Oliveira G."/>
            <person name="Hofmann A."/>
            <person name="Zhang G."/>
            <person name="Fang X."/>
            <person name="Kang Y."/>
            <person name="Campbell B.E."/>
            <person name="Loukas A."/>
            <person name="Ranganathan S."/>
            <person name="Rollinson D."/>
            <person name="Rinaldi G."/>
            <person name="Brindley P.J."/>
            <person name="Yang H."/>
            <person name="Wang J."/>
            <person name="Wang J."/>
            <person name="Gasser R.B."/>
        </authorList>
    </citation>
    <scope>NUCLEOTIDE SEQUENCE</scope>
</reference>
<feature type="chain" id="PRO_5036699916" evidence="1">
    <location>
        <begin position="25"/>
        <end position="107"/>
    </location>
</feature>
<comment type="caution">
    <text evidence="2">The sequence shown here is derived from an EMBL/GenBank/DDBJ whole genome shotgun (WGS) entry which is preliminary data.</text>
</comment>
<dbReference type="RefSeq" id="XP_051069001.1">
    <property type="nucleotide sequence ID" value="XM_051207978.1"/>
</dbReference>
<feature type="signal peptide" evidence="1">
    <location>
        <begin position="1"/>
        <end position="24"/>
    </location>
</feature>
<proteinExistence type="predicted"/>
<sequence length="107" mass="12671">MISTSLGEYWLVILLFKHKYTVLALPSCSGVDLPSYRFSYPEQPQSNIYCLLVAFRSNAFMEVVREMEKKLIKRNISKQTCTIDDFNLIKQILNQYFISEYMWINIK</sequence>
<evidence type="ECO:0000313" key="2">
    <source>
        <dbReference type="EMBL" id="KAH9587233.1"/>
    </source>
</evidence>
<dbReference type="CTD" id="75576194"/>
<reference evidence="2" key="3">
    <citation type="submission" date="2021-06" db="EMBL/GenBank/DDBJ databases">
        <title>Chromosome-level genome assembly for S. haematobium.</title>
        <authorList>
            <person name="Stroehlein A.J."/>
        </authorList>
    </citation>
    <scope>NUCLEOTIDE SEQUENCE</scope>
</reference>
<accession>A0A922LJH7</accession>
<reference evidence="2" key="4">
    <citation type="journal article" date="2022" name="PLoS Pathog.">
        <title>Chromosome-level genome of Schistosoma haematobium underpins genome-wide explorations of molecular variation.</title>
        <authorList>
            <person name="Stroehlein A.J."/>
            <person name="Korhonen P.K."/>
            <person name="Lee V.V."/>
            <person name="Ralph S.A."/>
            <person name="Mentink-Kane M."/>
            <person name="You H."/>
            <person name="McManus D.P."/>
            <person name="Tchuente L.T."/>
            <person name="Stothard J.R."/>
            <person name="Kaur P."/>
            <person name="Dudchenko O."/>
            <person name="Aiden E.L."/>
            <person name="Yang B."/>
            <person name="Yang H."/>
            <person name="Emery A.M."/>
            <person name="Webster B.L."/>
            <person name="Brindley P.J."/>
            <person name="Rollinson D."/>
            <person name="Chang B.C.H."/>
            <person name="Gasser R.B."/>
            <person name="Young N.D."/>
        </authorList>
    </citation>
    <scope>NUCLEOTIDE SEQUENCE</scope>
</reference>
<dbReference type="Proteomes" id="UP000471633">
    <property type="component" value="Unassembled WGS sequence"/>
</dbReference>
<evidence type="ECO:0000256" key="1">
    <source>
        <dbReference type="SAM" id="SignalP"/>
    </source>
</evidence>
<organism evidence="2 3">
    <name type="scientific">Schistosoma haematobium</name>
    <name type="common">Blood fluke</name>
    <dbReference type="NCBI Taxonomy" id="6185"/>
    <lineage>
        <taxon>Eukaryota</taxon>
        <taxon>Metazoa</taxon>
        <taxon>Spiralia</taxon>
        <taxon>Lophotrochozoa</taxon>
        <taxon>Platyhelminthes</taxon>
        <taxon>Trematoda</taxon>
        <taxon>Digenea</taxon>
        <taxon>Strigeidida</taxon>
        <taxon>Schistosomatoidea</taxon>
        <taxon>Schistosomatidae</taxon>
        <taxon>Schistosoma</taxon>
    </lineage>
</organism>
<dbReference type="EMBL" id="AMPZ03000003">
    <property type="protein sequence ID" value="KAH9587233.1"/>
    <property type="molecule type" value="Genomic_DNA"/>
</dbReference>
<dbReference type="KEGG" id="shx:MS3_00000053"/>
<dbReference type="GeneID" id="75576194"/>
<name>A0A922LJH7_SCHHA</name>
<keyword evidence="1" id="KW-0732">Signal</keyword>
<evidence type="ECO:0000313" key="3">
    <source>
        <dbReference type="Proteomes" id="UP000471633"/>
    </source>
</evidence>
<keyword evidence="3" id="KW-1185">Reference proteome</keyword>
<protein>
    <submittedName>
        <fullName evidence="2">Uncharacterized protein</fullName>
    </submittedName>
</protein>
<gene>
    <name evidence="2" type="ORF">MS3_00000053</name>
</gene>
<reference evidence="2" key="2">
    <citation type="journal article" date="2019" name="Gigascience">
        <title>High-quality Schistosoma haematobium genome achieved by single-molecule and long-range sequencing.</title>
        <authorList>
            <person name="Stroehlein A.J."/>
            <person name="Korhonen P.K."/>
            <person name="Chong T.M."/>
            <person name="Lim Y.L."/>
            <person name="Chan K.G."/>
            <person name="Webster B."/>
            <person name="Rollinson D."/>
            <person name="Brindley P.J."/>
            <person name="Gasser R.B."/>
            <person name="Young N.D."/>
        </authorList>
    </citation>
    <scope>NUCLEOTIDE SEQUENCE</scope>
</reference>
<dbReference type="AlphaFoldDB" id="A0A922LJH7"/>